<feature type="transmembrane region" description="Helical" evidence="7">
    <location>
        <begin position="296"/>
        <end position="318"/>
    </location>
</feature>
<feature type="transmembrane region" description="Helical" evidence="7">
    <location>
        <begin position="387"/>
        <end position="405"/>
    </location>
</feature>
<protein>
    <submittedName>
        <fullName evidence="8">Teichuronic acid biosynthesis protein TuaB</fullName>
    </submittedName>
</protein>
<evidence type="ECO:0000256" key="1">
    <source>
        <dbReference type="ARBA" id="ARBA00004651"/>
    </source>
</evidence>
<proteinExistence type="inferred from homology"/>
<keyword evidence="9" id="KW-1185">Reference proteome</keyword>
<feature type="transmembrane region" description="Helical" evidence="7">
    <location>
        <begin position="84"/>
        <end position="104"/>
    </location>
</feature>
<evidence type="ECO:0000313" key="9">
    <source>
        <dbReference type="Proteomes" id="UP000034098"/>
    </source>
</evidence>
<name>A0A0M2HA10_MICTR</name>
<feature type="transmembrane region" description="Helical" evidence="7">
    <location>
        <begin position="253"/>
        <end position="275"/>
    </location>
</feature>
<comment type="caution">
    <text evidence="8">The sequence shown here is derived from an EMBL/GenBank/DDBJ whole genome shotgun (WGS) entry which is preliminary data.</text>
</comment>
<feature type="transmembrane region" description="Helical" evidence="7">
    <location>
        <begin position="444"/>
        <end position="466"/>
    </location>
</feature>
<keyword evidence="4 7" id="KW-0812">Transmembrane</keyword>
<accession>A0A0M2HA10</accession>
<dbReference type="PANTHER" id="PTHR30250:SF10">
    <property type="entry name" value="LIPOPOLYSACCHARIDE BIOSYNTHESIS PROTEIN WZXC"/>
    <property type="match status" value="1"/>
</dbReference>
<evidence type="ECO:0000256" key="4">
    <source>
        <dbReference type="ARBA" id="ARBA00022692"/>
    </source>
</evidence>
<evidence type="ECO:0000256" key="2">
    <source>
        <dbReference type="ARBA" id="ARBA00007430"/>
    </source>
</evidence>
<feature type="transmembrane region" description="Helical" evidence="7">
    <location>
        <begin position="154"/>
        <end position="175"/>
    </location>
</feature>
<dbReference type="AlphaFoldDB" id="A0A0M2HA10"/>
<dbReference type="PATRIC" id="fig|69370.6.peg.3500"/>
<feature type="transmembrane region" description="Helical" evidence="7">
    <location>
        <begin position="417"/>
        <end position="438"/>
    </location>
</feature>
<evidence type="ECO:0000256" key="5">
    <source>
        <dbReference type="ARBA" id="ARBA00022989"/>
    </source>
</evidence>
<dbReference type="InterPro" id="IPR050833">
    <property type="entry name" value="Poly_Biosynth_Transport"/>
</dbReference>
<dbReference type="Pfam" id="PF13440">
    <property type="entry name" value="Polysacc_synt_3"/>
    <property type="match status" value="1"/>
</dbReference>
<keyword evidence="6 7" id="KW-0472">Membrane</keyword>
<dbReference type="GO" id="GO:0005886">
    <property type="term" value="C:plasma membrane"/>
    <property type="evidence" value="ECO:0007669"/>
    <property type="project" value="UniProtKB-SubCell"/>
</dbReference>
<keyword evidence="3" id="KW-1003">Cell membrane</keyword>
<feature type="transmembrane region" description="Helical" evidence="7">
    <location>
        <begin position="181"/>
        <end position="200"/>
    </location>
</feature>
<comment type="similarity">
    <text evidence="2">Belongs to the polysaccharide synthase family.</text>
</comment>
<feature type="transmembrane region" description="Helical" evidence="7">
    <location>
        <begin position="363"/>
        <end position="381"/>
    </location>
</feature>
<dbReference type="CDD" id="cd13127">
    <property type="entry name" value="MATE_tuaB_like"/>
    <property type="match status" value="1"/>
</dbReference>
<sequence>MSADQTNLAGAAARGSGVTLLAQALRIGIHFTSIFVLSRLLTPTDFGMLAMVTAVVGVSEILRDLGLSMAAVQAATLSRAQKSNLFWINTASGALFATAVFLLAEPLAALFRTPELVAITHAVAVIYLINGISAQFRAEINRNLWFVRLSAVDIVPQLLGLAAAIMLAIGGAGYWALVAQLIIYSAGGLVLAVVFARWWPGLPARRANMRGLITFGISVTGTQAINYLVGSVPTVALGIAWNASVTGLYNRAYQLAMAPFAQVAAPLTRVAVPVISRVWNARPHAFESTLGKAQLVGSYVVAPLYFLLAGLAPSVIEIALGPQWSAAGPIFQAMCIGGVFRALTQISYWAYLSRGEAATQFKVYMWFQPVIVVCTLAGLPWGALGVAIGGSVGLFAYWVISLITVGRNLRLDGLLLLRRAGLSILLVGLPIGIIGWVVEFAIDQPLLAVGTGLAASAAYLGVLVLLSGRARGDLKVIVGFMRRAFA</sequence>
<evidence type="ECO:0000256" key="7">
    <source>
        <dbReference type="SAM" id="Phobius"/>
    </source>
</evidence>
<keyword evidence="5 7" id="KW-1133">Transmembrane helix</keyword>
<evidence type="ECO:0000313" key="8">
    <source>
        <dbReference type="EMBL" id="KJL40820.1"/>
    </source>
</evidence>
<dbReference type="RefSeq" id="WP_045301555.1">
    <property type="nucleotide sequence ID" value="NZ_JYJA01000039.1"/>
</dbReference>
<dbReference type="Proteomes" id="UP000034098">
    <property type="component" value="Unassembled WGS sequence"/>
</dbReference>
<feature type="transmembrane region" description="Helical" evidence="7">
    <location>
        <begin position="330"/>
        <end position="351"/>
    </location>
</feature>
<organism evidence="8 9">
    <name type="scientific">Microbacterium trichothecenolyticum</name>
    <name type="common">Aureobacterium trichothecenolyticum</name>
    <dbReference type="NCBI Taxonomy" id="69370"/>
    <lineage>
        <taxon>Bacteria</taxon>
        <taxon>Bacillati</taxon>
        <taxon>Actinomycetota</taxon>
        <taxon>Actinomycetes</taxon>
        <taxon>Micrococcales</taxon>
        <taxon>Microbacteriaceae</taxon>
        <taxon>Microbacterium</taxon>
    </lineage>
</organism>
<dbReference type="EMBL" id="JYJA01000039">
    <property type="protein sequence ID" value="KJL40820.1"/>
    <property type="molecule type" value="Genomic_DNA"/>
</dbReference>
<evidence type="ECO:0000256" key="3">
    <source>
        <dbReference type="ARBA" id="ARBA00022475"/>
    </source>
</evidence>
<reference evidence="8 9" key="1">
    <citation type="submission" date="2015-02" db="EMBL/GenBank/DDBJ databases">
        <title>Draft genome sequences of ten Microbacterium spp. with emphasis on heavy metal contaminated environments.</title>
        <authorList>
            <person name="Corretto E."/>
        </authorList>
    </citation>
    <scope>NUCLEOTIDE SEQUENCE [LARGE SCALE GENOMIC DNA]</scope>
    <source>
        <strain evidence="8 9">DSM 8608</strain>
    </source>
</reference>
<gene>
    <name evidence="8" type="primary">tuaB_1</name>
    <name evidence="8" type="ORF">RS82_03436</name>
</gene>
<feature type="transmembrane region" description="Helical" evidence="7">
    <location>
        <begin position="116"/>
        <end position="133"/>
    </location>
</feature>
<feature type="transmembrane region" description="Helical" evidence="7">
    <location>
        <begin position="212"/>
        <end position="241"/>
    </location>
</feature>
<evidence type="ECO:0000256" key="6">
    <source>
        <dbReference type="ARBA" id="ARBA00023136"/>
    </source>
</evidence>
<comment type="subcellular location">
    <subcellularLocation>
        <location evidence="1">Cell membrane</location>
        <topology evidence="1">Multi-pass membrane protein</topology>
    </subcellularLocation>
</comment>
<dbReference type="PANTHER" id="PTHR30250">
    <property type="entry name" value="PST FAMILY PREDICTED COLANIC ACID TRANSPORTER"/>
    <property type="match status" value="1"/>
</dbReference>